<evidence type="ECO:0000256" key="5">
    <source>
        <dbReference type="ARBA" id="ARBA00023004"/>
    </source>
</evidence>
<dbReference type="Pfam" id="PF01512">
    <property type="entry name" value="Complex1_51K"/>
    <property type="match status" value="1"/>
</dbReference>
<dbReference type="PANTHER" id="PTHR43578:SF3">
    <property type="entry name" value="NADH-QUINONE OXIDOREDUCTASE SUBUNIT F"/>
    <property type="match status" value="1"/>
</dbReference>
<dbReference type="InterPro" id="IPR037225">
    <property type="entry name" value="Nuo51_FMN-bd_sf"/>
</dbReference>
<name>A0A0D7KCY6_9BURK</name>
<dbReference type="GO" id="GO:0046872">
    <property type="term" value="F:metal ion binding"/>
    <property type="evidence" value="ECO:0007669"/>
    <property type="project" value="UniProtKB-KW"/>
</dbReference>
<dbReference type="InterPro" id="IPR019554">
    <property type="entry name" value="Soluble_ligand-bd"/>
</dbReference>
<evidence type="ECO:0000259" key="8">
    <source>
        <dbReference type="SMART" id="SM00928"/>
    </source>
</evidence>
<dbReference type="FunFam" id="3.10.20.600:FF:000006">
    <property type="entry name" value="Formate dehydrogenase, beta subunit"/>
    <property type="match status" value="1"/>
</dbReference>
<reference evidence="9 10" key="1">
    <citation type="submission" date="2014-12" db="EMBL/GenBank/DDBJ databases">
        <title>Isolation of bacteria from lake water.</title>
        <authorList>
            <person name="Sheng K.-Y."/>
            <person name="Chin P.-S."/>
            <person name="Chan K.-G."/>
            <person name="Tan G.S."/>
        </authorList>
    </citation>
    <scope>NUCLEOTIDE SEQUENCE [LARGE SCALE GENOMIC DNA]</scope>
    <source>
        <strain evidence="9 10">KY4</strain>
    </source>
</reference>
<dbReference type="Gene3D" id="1.10.10.1590">
    <property type="entry name" value="NADH-quinone oxidoreductase subunit E"/>
    <property type="match status" value="1"/>
</dbReference>
<dbReference type="PROSITE" id="PS00644">
    <property type="entry name" value="COMPLEX1_51K_1"/>
    <property type="match status" value="1"/>
</dbReference>
<feature type="region of interest" description="Disordered" evidence="7">
    <location>
        <begin position="611"/>
        <end position="635"/>
    </location>
</feature>
<dbReference type="OrthoDB" id="9805533at2"/>
<evidence type="ECO:0000256" key="7">
    <source>
        <dbReference type="SAM" id="MobiDB-lite"/>
    </source>
</evidence>
<dbReference type="AlphaFoldDB" id="A0A0D7KCY6"/>
<dbReference type="PANTHER" id="PTHR43578">
    <property type="entry name" value="NADH-QUINONE OXIDOREDUCTASE SUBUNIT F"/>
    <property type="match status" value="1"/>
</dbReference>
<dbReference type="Gene3D" id="3.40.50.11540">
    <property type="entry name" value="NADH-ubiquinone oxidoreductase 51kDa subunit"/>
    <property type="match status" value="1"/>
</dbReference>
<evidence type="ECO:0000256" key="2">
    <source>
        <dbReference type="ARBA" id="ARBA00007523"/>
    </source>
</evidence>
<dbReference type="Proteomes" id="UP000032566">
    <property type="component" value="Unassembled WGS sequence"/>
</dbReference>
<dbReference type="EMBL" id="JXYQ01000009">
    <property type="protein sequence ID" value="KJA11807.1"/>
    <property type="molecule type" value="Genomic_DNA"/>
</dbReference>
<dbReference type="SUPFAM" id="SSF142984">
    <property type="entry name" value="Nqo1 middle domain-like"/>
    <property type="match status" value="1"/>
</dbReference>
<dbReference type="Gene3D" id="1.20.1440.230">
    <property type="entry name" value="NADH-ubiquinone oxidoreductase 51kDa subunit, iron-sulphur binding domain"/>
    <property type="match status" value="1"/>
</dbReference>
<dbReference type="SMART" id="SM00928">
    <property type="entry name" value="NADH_4Fe-4S"/>
    <property type="match status" value="1"/>
</dbReference>
<sequence>MHLAPEAPNATVVAAVSVNDMRERIRRKSRLKGRQPEEAAMADVAQLLGPRPANGFRRDLLIEYLHRLNDHFGVLHDRHLVALAKQTNLPMAEVYEVASFYHHFEIVRDDDAVAPRLVLRVCDSLSCSMAGARELLEALPARLQAAGQGDVQVLAVPCVGRCEQAPVAVAHQCPVPHATVDTVMETVISKPNRALALHPPAQAAINFDVSDFAEASMPAQPEGVSPAYTDLAAYRANGGYQTAAALVNGEMDAEAVLAAMEDSGLRGLGGAGFPAGRKWRIVRDQPAPRLMAVNIDEGEPGTFKDRTYLERDPHRFLEGVLIAAQVVGTEAVYIYLRDEYHGCRALLQAALDDLRAEPPCPLPHIELRRGAGAYICGEESAMIESIEGKRGEPRMRPPYIAQVGLFGRPTLEHNFETLYWVRDIVERGPQWFASFGRHGRKGLRSFSVSGRVKHPGVKLAPAGITVQELIDEYCGGMQDGHELYAYLPGGASGGILPASLSQIPLDFDTLQPYGCFIGSAAVIVLSQHDRARDAALNVMRFFEHESCGQCTPCRVGTAKAATLMEAPQWDEALLDDLAQVMADASICGLGQAAPNPIRCIHKYFPHEVGEGPWPGDLPKPHNSPLTEQLPKGVQP</sequence>
<evidence type="ECO:0000256" key="6">
    <source>
        <dbReference type="ARBA" id="ARBA00023014"/>
    </source>
</evidence>
<dbReference type="CDD" id="cd03082">
    <property type="entry name" value="TRX_Fd_NuoE_W_FDH_beta"/>
    <property type="match status" value="1"/>
</dbReference>
<dbReference type="Pfam" id="PF10531">
    <property type="entry name" value="SLBB"/>
    <property type="match status" value="1"/>
</dbReference>
<dbReference type="Gene3D" id="3.10.20.600">
    <property type="match status" value="1"/>
</dbReference>
<proteinExistence type="inferred from homology"/>
<feature type="domain" description="NADH-ubiquinone oxidoreductase 51kDa subunit iron-sulphur binding" evidence="8">
    <location>
        <begin position="532"/>
        <end position="577"/>
    </location>
</feature>
<organism evidence="9 10">
    <name type="scientific">Acidovorax temperans</name>
    <dbReference type="NCBI Taxonomy" id="80878"/>
    <lineage>
        <taxon>Bacteria</taxon>
        <taxon>Pseudomonadati</taxon>
        <taxon>Pseudomonadota</taxon>
        <taxon>Betaproteobacteria</taxon>
        <taxon>Burkholderiales</taxon>
        <taxon>Comamonadaceae</taxon>
        <taxon>Acidovorax</taxon>
    </lineage>
</organism>
<evidence type="ECO:0000313" key="10">
    <source>
        <dbReference type="Proteomes" id="UP000032566"/>
    </source>
</evidence>
<dbReference type="GO" id="GO:0051539">
    <property type="term" value="F:4 iron, 4 sulfur cluster binding"/>
    <property type="evidence" value="ECO:0007669"/>
    <property type="project" value="UniProtKB-KW"/>
</dbReference>
<dbReference type="RefSeq" id="WP_044396050.1">
    <property type="nucleotide sequence ID" value="NZ_JXYQ01000009.1"/>
</dbReference>
<dbReference type="PROSITE" id="PS00645">
    <property type="entry name" value="COMPLEX1_51K_2"/>
    <property type="match status" value="1"/>
</dbReference>
<dbReference type="SUPFAM" id="SSF140490">
    <property type="entry name" value="Nqo1C-terminal domain-like"/>
    <property type="match status" value="1"/>
</dbReference>
<dbReference type="GO" id="GO:0010181">
    <property type="term" value="F:FMN binding"/>
    <property type="evidence" value="ECO:0007669"/>
    <property type="project" value="InterPro"/>
</dbReference>
<keyword evidence="5" id="KW-0408">Iron</keyword>
<dbReference type="PATRIC" id="fig|80878.5.peg.4237"/>
<dbReference type="InterPro" id="IPR041921">
    <property type="entry name" value="NuoE_N"/>
</dbReference>
<dbReference type="InterPro" id="IPR001949">
    <property type="entry name" value="NADH-UbQ_OxRdtase_51kDa_CS"/>
</dbReference>
<protein>
    <submittedName>
        <fullName evidence="9">NADH-quinone oxidoreductase subunit F</fullName>
    </submittedName>
</protein>
<accession>A0A0D7KCY6</accession>
<evidence type="ECO:0000313" key="9">
    <source>
        <dbReference type="EMBL" id="KJA11807.1"/>
    </source>
</evidence>
<dbReference type="InterPro" id="IPR037207">
    <property type="entry name" value="Nuop51_4Fe4S-bd_sf"/>
</dbReference>
<keyword evidence="10" id="KW-1185">Reference proteome</keyword>
<evidence type="ECO:0000256" key="4">
    <source>
        <dbReference type="ARBA" id="ARBA00022723"/>
    </source>
</evidence>
<dbReference type="SUPFAM" id="SSF142019">
    <property type="entry name" value="Nqo1 FMN-binding domain-like"/>
    <property type="match status" value="1"/>
</dbReference>
<comment type="similarity">
    <text evidence="2">Belongs to the complex I 51 kDa subunit family.</text>
</comment>
<dbReference type="SUPFAM" id="SSF52833">
    <property type="entry name" value="Thioredoxin-like"/>
    <property type="match status" value="1"/>
</dbReference>
<keyword evidence="3" id="KW-0004">4Fe-4S</keyword>
<dbReference type="Pfam" id="PF01257">
    <property type="entry name" value="2Fe-2S_thioredx"/>
    <property type="match status" value="1"/>
</dbReference>
<dbReference type="Pfam" id="PF10589">
    <property type="entry name" value="NADH_4Fe-4S"/>
    <property type="match status" value="1"/>
</dbReference>
<dbReference type="InterPro" id="IPR019575">
    <property type="entry name" value="Nuop51_4Fe4S-bd"/>
</dbReference>
<evidence type="ECO:0000256" key="1">
    <source>
        <dbReference type="ARBA" id="ARBA00001917"/>
    </source>
</evidence>
<dbReference type="InterPro" id="IPR011538">
    <property type="entry name" value="Nuo51_FMN-bd"/>
</dbReference>
<comment type="caution">
    <text evidence="9">The sequence shown here is derived from an EMBL/GenBank/DDBJ whole genome shotgun (WGS) entry which is preliminary data.</text>
</comment>
<evidence type="ECO:0000256" key="3">
    <source>
        <dbReference type="ARBA" id="ARBA00022485"/>
    </source>
</evidence>
<gene>
    <name evidence="9" type="ORF">RP29_04035</name>
</gene>
<keyword evidence="4" id="KW-0479">Metal-binding</keyword>
<dbReference type="GO" id="GO:0008137">
    <property type="term" value="F:NADH dehydrogenase (ubiquinone) activity"/>
    <property type="evidence" value="ECO:0007669"/>
    <property type="project" value="InterPro"/>
</dbReference>
<dbReference type="InterPro" id="IPR036249">
    <property type="entry name" value="Thioredoxin-like_sf"/>
</dbReference>
<comment type="cofactor">
    <cofactor evidence="1">
        <name>FMN</name>
        <dbReference type="ChEBI" id="CHEBI:58210"/>
    </cofactor>
</comment>
<dbReference type="STRING" id="80878.RP29_04035"/>
<keyword evidence="6" id="KW-0411">Iron-sulfur</keyword>
<dbReference type="Gene3D" id="3.40.30.10">
    <property type="entry name" value="Glutaredoxin"/>
    <property type="match status" value="1"/>
</dbReference>